<protein>
    <submittedName>
        <fullName evidence="1">Uncharacterized protein</fullName>
    </submittedName>
</protein>
<proteinExistence type="predicted"/>
<reference evidence="1 2" key="1">
    <citation type="journal article" date="2019" name="Nat. Ecol. Evol.">
        <title>Megaphylogeny resolves global patterns of mushroom evolution.</title>
        <authorList>
            <person name="Varga T."/>
            <person name="Krizsan K."/>
            <person name="Foldi C."/>
            <person name="Dima B."/>
            <person name="Sanchez-Garcia M."/>
            <person name="Sanchez-Ramirez S."/>
            <person name="Szollosi G.J."/>
            <person name="Szarkandi J.G."/>
            <person name="Papp V."/>
            <person name="Albert L."/>
            <person name="Andreopoulos W."/>
            <person name="Angelini C."/>
            <person name="Antonin V."/>
            <person name="Barry K.W."/>
            <person name="Bougher N.L."/>
            <person name="Buchanan P."/>
            <person name="Buyck B."/>
            <person name="Bense V."/>
            <person name="Catcheside P."/>
            <person name="Chovatia M."/>
            <person name="Cooper J."/>
            <person name="Damon W."/>
            <person name="Desjardin D."/>
            <person name="Finy P."/>
            <person name="Geml J."/>
            <person name="Haridas S."/>
            <person name="Hughes K."/>
            <person name="Justo A."/>
            <person name="Karasinski D."/>
            <person name="Kautmanova I."/>
            <person name="Kiss B."/>
            <person name="Kocsube S."/>
            <person name="Kotiranta H."/>
            <person name="LaButti K.M."/>
            <person name="Lechner B.E."/>
            <person name="Liimatainen K."/>
            <person name="Lipzen A."/>
            <person name="Lukacs Z."/>
            <person name="Mihaltcheva S."/>
            <person name="Morgado L.N."/>
            <person name="Niskanen T."/>
            <person name="Noordeloos M.E."/>
            <person name="Ohm R.A."/>
            <person name="Ortiz-Santana B."/>
            <person name="Ovrebo C."/>
            <person name="Racz N."/>
            <person name="Riley R."/>
            <person name="Savchenko A."/>
            <person name="Shiryaev A."/>
            <person name="Soop K."/>
            <person name="Spirin V."/>
            <person name="Szebenyi C."/>
            <person name="Tomsovsky M."/>
            <person name="Tulloss R.E."/>
            <person name="Uehling J."/>
            <person name="Grigoriev I.V."/>
            <person name="Vagvolgyi C."/>
            <person name="Papp T."/>
            <person name="Martin F.M."/>
            <person name="Miettinen O."/>
            <person name="Hibbett D.S."/>
            <person name="Nagy L.G."/>
        </authorList>
    </citation>
    <scope>NUCLEOTIDE SEQUENCE [LARGE SCALE GENOMIC DNA]</scope>
    <source>
        <strain evidence="1 2">NL-1719</strain>
    </source>
</reference>
<dbReference type="EMBL" id="ML209257">
    <property type="protein sequence ID" value="TFK58648.1"/>
    <property type="molecule type" value="Genomic_DNA"/>
</dbReference>
<dbReference type="Proteomes" id="UP000308600">
    <property type="component" value="Unassembled WGS sequence"/>
</dbReference>
<organism evidence="1 2">
    <name type="scientific">Pluteus cervinus</name>
    <dbReference type="NCBI Taxonomy" id="181527"/>
    <lineage>
        <taxon>Eukaryota</taxon>
        <taxon>Fungi</taxon>
        <taxon>Dikarya</taxon>
        <taxon>Basidiomycota</taxon>
        <taxon>Agaricomycotina</taxon>
        <taxon>Agaricomycetes</taxon>
        <taxon>Agaricomycetidae</taxon>
        <taxon>Agaricales</taxon>
        <taxon>Pluteineae</taxon>
        <taxon>Pluteaceae</taxon>
        <taxon>Pluteus</taxon>
    </lineage>
</organism>
<evidence type="ECO:0000313" key="1">
    <source>
        <dbReference type="EMBL" id="TFK58648.1"/>
    </source>
</evidence>
<evidence type="ECO:0000313" key="2">
    <source>
        <dbReference type="Proteomes" id="UP000308600"/>
    </source>
</evidence>
<sequence length="866" mass="97946">MAIQQYFVLSYSPSPSPSPSPPPFRIPSTPRSQQQLPRPPTPQPDVDLDDDEDDDAAPLTFDQLPVAVDNLIELKLAQELVVAIRNAELTDDIDEEAEADILHALKNPRKEPIDIDPDLQLSLQLYNAMYDCSGKAYERVRAVFNSTNNSPQVISYDFIKKAVVDITGVRYIKTDMCPNSCYAFTGPWVKLDNCPKCGTSRWDPIKTKDDLPVTAQQFSTIPIGFKAKKTLEELKQMKSNCPDVIEDIYQSTAYLNTSKEKKIGEHDPVLMFTLDGAQLYQNKRADCWFFFWIILNLPLELHYKKQFIIPAGFVPGPNKPENIALFGIPSWRHCAALSSEGLKIWDGDLKHEVVSRPFVYNAGFDTVAGPVVTGGVGHNGHEGWREFCGMCGRRKDDGTVYYPVALKPNNFNVPNSSHADVDLATLGYPDHHRYMEKLAILLASQTNADYERNRFATGLVRPSPFLGFSSDHSLPPPEGFPLDLMHLGINLAELLIPLWCGEVRADGLSIADCEHAFLVGDAWKDHGHFVERTRPYLPSSFNRAPRNPALKINSGFKAWEYMLYLWSLGPAVFRPYLGDAHWKNFCKLVQVMRTVQQRRITHNKIFETDELVLEWEIEFEELYYQRNPQRLHFVRPCVHLMIHAPMETLRVSPLNNLSQWSTENSIGNLTREIRQHKNPFANLTECGIRRAQLALIPQLVPASSIPQGAVAASNGYILLPAFNESIHVLSLAEASALNRYLVSIGHPLNAQANLFSKIRLLGKDRFGEVQYFFQYRSQNVLHTVAMLSIYTYANSTLLRESLETLYACRYTGTTNLHVIKVQDILSVVGMPPLPHKATEPQYAGYVYVAEKPFLEATQFMDDEEED</sequence>
<name>A0ACD2ZZ53_9AGAR</name>
<accession>A0ACD2ZZ53</accession>
<gene>
    <name evidence="1" type="ORF">BDN72DRAFT_906543</name>
</gene>
<keyword evidence="2" id="KW-1185">Reference proteome</keyword>